<dbReference type="EMBL" id="BTRK01000004">
    <property type="protein sequence ID" value="GMR48726.1"/>
    <property type="molecule type" value="Genomic_DNA"/>
</dbReference>
<accession>A0AAN5CQD1</accession>
<sequence length="378" mass="43318">MQPLNEGGKEHANSLENNLRGVECSLGDKDYISHLPDLCLLQIFRFLKKRDLFNVMLASRRLGSLTSCHGLDRWDGGILTLVQIERGFGFEIGIASDEYPFNTDREMTSYQYTIEWNEEEKGFVEKRTRNGNPLRGCGSPVDFPIPSPFFANLKEILREHEARIIVIDKFRFDGLLFSLLLPLFTGHRVDRLILSGVVSQGITDDQRRSFTQFINALGVKDLNLEFSPSLNALLTEQFLKKLRLTDLYTNTNLKEAQTHLFRAEQSMIPILTLYSNLESSCVIVHADWVITLIIEHMKTVEESVDCSSTWFLALEGNLTHFTIDYQLRGSGYTHQRGGLLMSESTSTMAVLHSTQRDDRKFIRVQFSRKNPPKYSPLW</sequence>
<dbReference type="AlphaFoldDB" id="A0AAN5CQD1"/>
<proteinExistence type="predicted"/>
<dbReference type="Pfam" id="PF12937">
    <property type="entry name" value="F-box-like"/>
    <property type="match status" value="1"/>
</dbReference>
<dbReference type="InterPro" id="IPR036047">
    <property type="entry name" value="F-box-like_dom_sf"/>
</dbReference>
<dbReference type="SUPFAM" id="SSF81383">
    <property type="entry name" value="F-box domain"/>
    <property type="match status" value="1"/>
</dbReference>
<dbReference type="Proteomes" id="UP001328107">
    <property type="component" value="Unassembled WGS sequence"/>
</dbReference>
<protein>
    <recommendedName>
        <fullName evidence="1">F-box domain-containing protein</fullName>
    </recommendedName>
</protein>
<dbReference type="PROSITE" id="PS50181">
    <property type="entry name" value="FBOX"/>
    <property type="match status" value="1"/>
</dbReference>
<evidence type="ECO:0000259" key="1">
    <source>
        <dbReference type="PROSITE" id="PS50181"/>
    </source>
</evidence>
<dbReference type="Gene3D" id="1.20.1280.50">
    <property type="match status" value="1"/>
</dbReference>
<evidence type="ECO:0000313" key="3">
    <source>
        <dbReference type="Proteomes" id="UP001328107"/>
    </source>
</evidence>
<dbReference type="InterPro" id="IPR001810">
    <property type="entry name" value="F-box_dom"/>
</dbReference>
<reference evidence="3" key="1">
    <citation type="submission" date="2022-10" db="EMBL/GenBank/DDBJ databases">
        <title>Genome assembly of Pristionchus species.</title>
        <authorList>
            <person name="Yoshida K."/>
            <person name="Sommer R.J."/>
        </authorList>
    </citation>
    <scope>NUCLEOTIDE SEQUENCE [LARGE SCALE GENOMIC DNA]</scope>
    <source>
        <strain evidence="3">RS5460</strain>
    </source>
</reference>
<feature type="domain" description="F-box" evidence="1">
    <location>
        <begin position="29"/>
        <end position="65"/>
    </location>
</feature>
<gene>
    <name evidence="2" type="ORF">PMAYCL1PPCAC_18921</name>
</gene>
<keyword evidence="3" id="KW-1185">Reference proteome</keyword>
<evidence type="ECO:0000313" key="2">
    <source>
        <dbReference type="EMBL" id="GMR48726.1"/>
    </source>
</evidence>
<organism evidence="2 3">
    <name type="scientific">Pristionchus mayeri</name>
    <dbReference type="NCBI Taxonomy" id="1317129"/>
    <lineage>
        <taxon>Eukaryota</taxon>
        <taxon>Metazoa</taxon>
        <taxon>Ecdysozoa</taxon>
        <taxon>Nematoda</taxon>
        <taxon>Chromadorea</taxon>
        <taxon>Rhabditida</taxon>
        <taxon>Rhabditina</taxon>
        <taxon>Diplogasteromorpha</taxon>
        <taxon>Diplogasteroidea</taxon>
        <taxon>Neodiplogasteridae</taxon>
        <taxon>Pristionchus</taxon>
    </lineage>
</organism>
<name>A0AAN5CQD1_9BILA</name>
<comment type="caution">
    <text evidence="2">The sequence shown here is derived from an EMBL/GenBank/DDBJ whole genome shotgun (WGS) entry which is preliminary data.</text>
</comment>